<reference evidence="1 2" key="1">
    <citation type="journal article" date="2012" name="PLoS Pathog.">
        <title>Diverse lifestyles and strategies of plant pathogenesis encoded in the genomes of eighteen Dothideomycetes fungi.</title>
        <authorList>
            <person name="Ohm R.A."/>
            <person name="Feau N."/>
            <person name="Henrissat B."/>
            <person name="Schoch C.L."/>
            <person name="Horwitz B.A."/>
            <person name="Barry K.W."/>
            <person name="Condon B.J."/>
            <person name="Copeland A.C."/>
            <person name="Dhillon B."/>
            <person name="Glaser F."/>
            <person name="Hesse C.N."/>
            <person name="Kosti I."/>
            <person name="LaButti K."/>
            <person name="Lindquist E.A."/>
            <person name="Lucas S."/>
            <person name="Salamov A.A."/>
            <person name="Bradshaw R.E."/>
            <person name="Ciuffetti L."/>
            <person name="Hamelin R.C."/>
            <person name="Kema G.H.J."/>
            <person name="Lawrence C."/>
            <person name="Scott J.A."/>
            <person name="Spatafora J.W."/>
            <person name="Turgeon B.G."/>
            <person name="de Wit P.J.G.M."/>
            <person name="Zhong S."/>
            <person name="Goodwin S.B."/>
            <person name="Grigoriev I.V."/>
        </authorList>
    </citation>
    <scope>NUCLEOTIDE SEQUENCE [LARGE SCALE GENOMIC DNA]</scope>
    <source>
        <strain evidence="2">ND90Pr / ATCC 201652</strain>
    </source>
</reference>
<organism evidence="1 2">
    <name type="scientific">Cochliobolus sativus (strain ND90Pr / ATCC 201652)</name>
    <name type="common">Common root rot and spot blotch fungus</name>
    <name type="synonym">Bipolaris sorokiniana</name>
    <dbReference type="NCBI Taxonomy" id="665912"/>
    <lineage>
        <taxon>Eukaryota</taxon>
        <taxon>Fungi</taxon>
        <taxon>Dikarya</taxon>
        <taxon>Ascomycota</taxon>
        <taxon>Pezizomycotina</taxon>
        <taxon>Dothideomycetes</taxon>
        <taxon>Pleosporomycetidae</taxon>
        <taxon>Pleosporales</taxon>
        <taxon>Pleosporineae</taxon>
        <taxon>Pleosporaceae</taxon>
        <taxon>Bipolaris</taxon>
    </lineage>
</organism>
<dbReference type="HOGENOM" id="CLU_3087091_0_0_1"/>
<gene>
    <name evidence="1" type="ORF">COCSADRAFT_165828</name>
</gene>
<evidence type="ECO:0000313" key="1">
    <source>
        <dbReference type="EMBL" id="EMD58192.1"/>
    </source>
</evidence>
<dbReference type="KEGG" id="bsc:COCSADRAFT_165828"/>
<reference evidence="2" key="2">
    <citation type="journal article" date="2013" name="PLoS Genet.">
        <title>Comparative genome structure, secondary metabolite, and effector coding capacity across Cochliobolus pathogens.</title>
        <authorList>
            <person name="Condon B.J."/>
            <person name="Leng Y."/>
            <person name="Wu D."/>
            <person name="Bushley K.E."/>
            <person name="Ohm R.A."/>
            <person name="Otillar R."/>
            <person name="Martin J."/>
            <person name="Schackwitz W."/>
            <person name="Grimwood J."/>
            <person name="MohdZainudin N."/>
            <person name="Xue C."/>
            <person name="Wang R."/>
            <person name="Manning V.A."/>
            <person name="Dhillon B."/>
            <person name="Tu Z.J."/>
            <person name="Steffenson B.J."/>
            <person name="Salamov A."/>
            <person name="Sun H."/>
            <person name="Lowry S."/>
            <person name="LaButti K."/>
            <person name="Han J."/>
            <person name="Copeland A."/>
            <person name="Lindquist E."/>
            <person name="Barry K."/>
            <person name="Schmutz J."/>
            <person name="Baker S.E."/>
            <person name="Ciuffetti L.M."/>
            <person name="Grigoriev I.V."/>
            <person name="Zhong S."/>
            <person name="Turgeon B.G."/>
        </authorList>
    </citation>
    <scope>NUCLEOTIDE SEQUENCE [LARGE SCALE GENOMIC DNA]</scope>
    <source>
        <strain evidence="2">ND90Pr / ATCC 201652</strain>
    </source>
</reference>
<dbReference type="EMBL" id="KB445667">
    <property type="protein sequence ID" value="EMD58192.1"/>
    <property type="molecule type" value="Genomic_DNA"/>
</dbReference>
<keyword evidence="2" id="KW-1185">Reference proteome</keyword>
<dbReference type="Proteomes" id="UP000016934">
    <property type="component" value="Unassembled WGS sequence"/>
</dbReference>
<accession>M2SN37</accession>
<name>M2SN37_COCSN</name>
<proteinExistence type="predicted"/>
<evidence type="ECO:0000313" key="2">
    <source>
        <dbReference type="Proteomes" id="UP000016934"/>
    </source>
</evidence>
<protein>
    <submittedName>
        <fullName evidence="1">Uncharacterized protein</fullName>
    </submittedName>
</protein>
<dbReference type="RefSeq" id="XP_007706104.1">
    <property type="nucleotide sequence ID" value="XM_007707914.1"/>
</dbReference>
<sequence length="61" mass="6607">MPPDSDTIDVHVPGTQARAEIEAQIQNEIDMETTEPATPTQTTIPSKYALGATSHHLESYA</sequence>
<dbReference type="AlphaFoldDB" id="M2SN37"/>
<dbReference type="GeneID" id="19132405"/>